<dbReference type="InterPro" id="IPR005184">
    <property type="entry name" value="DUF306_Meta_HslJ"/>
</dbReference>
<sequence>MVLPGTGSRSVSACCCYCRPAAESAAFPAPHSLGLLEVVVLKAALLTLPLALLTACAPSTPTPASQAVDSQTSVSPAESTGLTVDASQLGANHWLLTSATDAGNQPIDVLFPNEDVPLQLDFAEGRIHISGGCNQHNGSYRLEQQTLVIGPLAATERACEPALMAADQAIAAQFSKPLQVKAIDSGQLLLVSADGATLSWRGEPTAQTRFGGPGETVFWEVAPQRKPCSHGVMANAQCLQVRPVHYSAEGIKQPASADFSLFYGEIEGYQHQPGTRNILRLKRYPVANPPADGSSLAYVLDLVVESENVGP</sequence>
<name>A0A7W3YUD2_9GAMM</name>
<proteinExistence type="predicted"/>
<gene>
    <name evidence="3" type="ORF">H4O09_02810</name>
</gene>
<dbReference type="EMBL" id="JACIUV010000001">
    <property type="protein sequence ID" value="MBB1115997.1"/>
    <property type="molecule type" value="Genomic_DNA"/>
</dbReference>
<feature type="domain" description="DUF306" evidence="1">
    <location>
        <begin position="89"/>
        <end position="198"/>
    </location>
</feature>
<organism evidence="3 4">
    <name type="scientific">Stenotrophomonas koreensis</name>
    <dbReference type="NCBI Taxonomy" id="266128"/>
    <lineage>
        <taxon>Bacteria</taxon>
        <taxon>Pseudomonadati</taxon>
        <taxon>Pseudomonadota</taxon>
        <taxon>Gammaproteobacteria</taxon>
        <taxon>Lysobacterales</taxon>
        <taxon>Lysobacteraceae</taxon>
        <taxon>Stenotrophomonas</taxon>
    </lineage>
</organism>
<evidence type="ECO:0000259" key="1">
    <source>
        <dbReference type="Pfam" id="PF03724"/>
    </source>
</evidence>
<evidence type="ECO:0000313" key="3">
    <source>
        <dbReference type="EMBL" id="MBB1115997.1"/>
    </source>
</evidence>
<evidence type="ECO:0000259" key="2">
    <source>
        <dbReference type="Pfam" id="PF14302"/>
    </source>
</evidence>
<dbReference type="InterPro" id="IPR038670">
    <property type="entry name" value="HslJ-like_sf"/>
</dbReference>
<dbReference type="PANTHER" id="PTHR35535:SF1">
    <property type="entry name" value="HEAT SHOCK PROTEIN HSLJ"/>
    <property type="match status" value="1"/>
</dbReference>
<accession>A0A7W3YUD2</accession>
<dbReference type="AlphaFoldDB" id="A0A7W3YUD2"/>
<comment type="caution">
    <text evidence="3">The sequence shown here is derived from an EMBL/GenBank/DDBJ whole genome shotgun (WGS) entry which is preliminary data.</text>
</comment>
<feature type="domain" description="DUF4377" evidence="2">
    <location>
        <begin position="220"/>
        <end position="305"/>
    </location>
</feature>
<dbReference type="Proteomes" id="UP000550609">
    <property type="component" value="Unassembled WGS sequence"/>
</dbReference>
<dbReference type="PANTHER" id="PTHR35535">
    <property type="entry name" value="HEAT SHOCK PROTEIN HSLJ"/>
    <property type="match status" value="1"/>
</dbReference>
<reference evidence="3 4" key="1">
    <citation type="submission" date="2020-08" db="EMBL/GenBank/DDBJ databases">
        <title>Stenotrophomonas sp. W1S232.</title>
        <authorList>
            <person name="Deng Y."/>
        </authorList>
    </citation>
    <scope>NUCLEOTIDE SEQUENCE [LARGE SCALE GENOMIC DNA]</scope>
    <source>
        <strain evidence="3 4">W1S232</strain>
    </source>
</reference>
<evidence type="ECO:0000313" key="4">
    <source>
        <dbReference type="Proteomes" id="UP000550609"/>
    </source>
</evidence>
<dbReference type="InterPro" id="IPR025485">
    <property type="entry name" value="DUF4377"/>
</dbReference>
<dbReference type="Pfam" id="PF03724">
    <property type="entry name" value="META"/>
    <property type="match status" value="1"/>
</dbReference>
<protein>
    <submittedName>
        <fullName evidence="3">META and DUF4377 domain-containing protein</fullName>
    </submittedName>
</protein>
<dbReference type="Gene3D" id="2.40.128.270">
    <property type="match status" value="1"/>
</dbReference>
<dbReference type="InterPro" id="IPR053147">
    <property type="entry name" value="Hsp_HslJ-like"/>
</dbReference>
<dbReference type="Pfam" id="PF14302">
    <property type="entry name" value="DUF4377"/>
    <property type="match status" value="1"/>
</dbReference>